<evidence type="ECO:0000313" key="2">
    <source>
        <dbReference type="Proteomes" id="UP000036166"/>
    </source>
</evidence>
<gene>
    <name evidence="1" type="ORF">ACM15_22025</name>
</gene>
<protein>
    <submittedName>
        <fullName evidence="1">Transposase</fullName>
    </submittedName>
</protein>
<dbReference type="Proteomes" id="UP000036166">
    <property type="component" value="Unassembled WGS sequence"/>
</dbReference>
<dbReference type="PATRIC" id="fig|328812.4.peg.5743"/>
<evidence type="ECO:0000313" key="1">
    <source>
        <dbReference type="EMBL" id="KMM31541.1"/>
    </source>
</evidence>
<accession>A0A0J6C5B8</accession>
<comment type="caution">
    <text evidence="1">The sequence shown here is derived from an EMBL/GenBank/DDBJ whole genome shotgun (WGS) entry which is preliminary data.</text>
</comment>
<name>A0A0J6C5B8_9BACT</name>
<proteinExistence type="predicted"/>
<dbReference type="AlphaFoldDB" id="A0A0J6C5B8"/>
<sequence>MAKYMTREEFFHILLRQRQSNLTVKDFCANEGYNRSQFYDWRSRFNISDEELKSGSVPTAGMDGFVPISIDNNNVSAPTFQSQPALCPQKTEKTSGKCTDNSEISLELPNGIKMKFKGTGGCKAALSLLTKLCGTCFA</sequence>
<reference evidence="1 2" key="1">
    <citation type="submission" date="2015-06" db="EMBL/GenBank/DDBJ databases">
        <title>Draft Genome Sequence of Parabacteroides goldsteinii with Putative Novel Metallo-Beta-Lactamases Isolated from a Blood Culture from a Human Patient.</title>
        <authorList>
            <person name="Krogh T.J."/>
            <person name="Agergaard C.N."/>
            <person name="Moller-Jensen J."/>
            <person name="Justesen U.S."/>
        </authorList>
    </citation>
    <scope>NUCLEOTIDE SEQUENCE [LARGE SCALE GENOMIC DNA]</scope>
    <source>
        <strain evidence="1 2">910340</strain>
    </source>
</reference>
<dbReference type="NCBIfam" id="NF047593">
    <property type="entry name" value="IS66_ISAeme5_TnpA"/>
    <property type="match status" value="1"/>
</dbReference>
<dbReference type="EMBL" id="LFJV01000094">
    <property type="protein sequence ID" value="KMM31541.1"/>
    <property type="molecule type" value="Genomic_DNA"/>
</dbReference>
<dbReference type="RefSeq" id="WP_008997427.1">
    <property type="nucleotide sequence ID" value="NZ_LFJV01000094.1"/>
</dbReference>
<organism evidence="1 2">
    <name type="scientific">Parabacteroides goldsteinii</name>
    <dbReference type="NCBI Taxonomy" id="328812"/>
    <lineage>
        <taxon>Bacteria</taxon>
        <taxon>Pseudomonadati</taxon>
        <taxon>Bacteroidota</taxon>
        <taxon>Bacteroidia</taxon>
        <taxon>Bacteroidales</taxon>
        <taxon>Tannerellaceae</taxon>
        <taxon>Parabacteroides</taxon>
    </lineage>
</organism>